<dbReference type="GO" id="GO:0003774">
    <property type="term" value="F:cytoskeletal motor activity"/>
    <property type="evidence" value="ECO:0007669"/>
    <property type="project" value="InterPro"/>
</dbReference>
<keyword evidence="6" id="KW-0966">Cell projection</keyword>
<dbReference type="GO" id="GO:0005198">
    <property type="term" value="F:structural molecule activity"/>
    <property type="evidence" value="ECO:0007669"/>
    <property type="project" value="UniProtKB-UniRule"/>
</dbReference>
<keyword evidence="6" id="KW-0282">Flagellum</keyword>
<dbReference type="PANTHER" id="PTHR34653">
    <property type="match status" value="1"/>
</dbReference>
<evidence type="ECO:0000256" key="4">
    <source>
        <dbReference type="ARBA" id="ARBA00023143"/>
    </source>
</evidence>
<reference evidence="7" key="1">
    <citation type="submission" date="2017-04" db="EMBL/GenBank/DDBJ databases">
        <authorList>
            <person name="Varghese N."/>
            <person name="Submissions S."/>
        </authorList>
    </citation>
    <scope>NUCLEOTIDE SEQUENCE [LARGE SCALE GENOMIC DNA]</scope>
</reference>
<protein>
    <recommendedName>
        <fullName evidence="3 5">Flagellar hook-basal body complex protein FliE</fullName>
    </recommendedName>
</protein>
<evidence type="ECO:0000313" key="7">
    <source>
        <dbReference type="Proteomes" id="UP000194450"/>
    </source>
</evidence>
<dbReference type="EMBL" id="FXWH01000003">
    <property type="protein sequence ID" value="SMQ80552.1"/>
    <property type="molecule type" value="Genomic_DNA"/>
</dbReference>
<proteinExistence type="inferred from homology"/>
<dbReference type="InterPro" id="IPR001624">
    <property type="entry name" value="FliE"/>
</dbReference>
<dbReference type="GO" id="GO:0009425">
    <property type="term" value="C:bacterial-type flagellum basal body"/>
    <property type="evidence" value="ECO:0007669"/>
    <property type="project" value="UniProtKB-SubCell"/>
</dbReference>
<keyword evidence="6" id="KW-0969">Cilium</keyword>
<evidence type="ECO:0000256" key="3">
    <source>
        <dbReference type="ARBA" id="ARBA00018024"/>
    </source>
</evidence>
<dbReference type="Pfam" id="PF02049">
    <property type="entry name" value="FliE"/>
    <property type="match status" value="1"/>
</dbReference>
<name>A0A1Y6G2J2_9GAMM</name>
<dbReference type="AlphaFoldDB" id="A0A1Y6G2J2"/>
<keyword evidence="4 5" id="KW-0975">Bacterial flagellum</keyword>
<dbReference type="GO" id="GO:0071973">
    <property type="term" value="P:bacterial-type flagellum-dependent cell motility"/>
    <property type="evidence" value="ECO:0007669"/>
    <property type="project" value="InterPro"/>
</dbReference>
<comment type="similarity">
    <text evidence="2 5">Belongs to the FliE family.</text>
</comment>
<sequence length="113" mass="12239">MDIKSSAMFAELQSMAQQVRPPAEQGLEVSSLNQVGNTSQSDFSGLLKGAIDNVNALSKTTGDLRERMELGDPSVTLEQTMIASQKSGIAFEATIQVRNKMVEAYKEIMAMPV</sequence>
<gene>
    <name evidence="5" type="primary">fliE</name>
    <name evidence="6" type="ORF">SAMN06297229_2308</name>
</gene>
<dbReference type="HAMAP" id="MF_00724">
    <property type="entry name" value="FliE"/>
    <property type="match status" value="1"/>
</dbReference>
<evidence type="ECO:0000256" key="1">
    <source>
        <dbReference type="ARBA" id="ARBA00004117"/>
    </source>
</evidence>
<dbReference type="RefSeq" id="WP_086435432.1">
    <property type="nucleotide sequence ID" value="NZ_FXWH01000003.1"/>
</dbReference>
<dbReference type="PANTHER" id="PTHR34653:SF1">
    <property type="entry name" value="FLAGELLAR HOOK-BASAL BODY COMPLEX PROTEIN FLIE"/>
    <property type="match status" value="1"/>
</dbReference>
<evidence type="ECO:0000313" key="6">
    <source>
        <dbReference type="EMBL" id="SMQ80552.1"/>
    </source>
</evidence>
<organism evidence="6 7">
    <name type="scientific">Pseudidiomarina planktonica</name>
    <dbReference type="NCBI Taxonomy" id="1323738"/>
    <lineage>
        <taxon>Bacteria</taxon>
        <taxon>Pseudomonadati</taxon>
        <taxon>Pseudomonadota</taxon>
        <taxon>Gammaproteobacteria</taxon>
        <taxon>Alteromonadales</taxon>
        <taxon>Idiomarinaceae</taxon>
        <taxon>Pseudidiomarina</taxon>
    </lineage>
</organism>
<keyword evidence="7" id="KW-1185">Reference proteome</keyword>
<dbReference type="Proteomes" id="UP000194450">
    <property type="component" value="Unassembled WGS sequence"/>
</dbReference>
<accession>A0A1Y6G2J2</accession>
<evidence type="ECO:0000256" key="2">
    <source>
        <dbReference type="ARBA" id="ARBA00009272"/>
    </source>
</evidence>
<dbReference type="PRINTS" id="PR01006">
    <property type="entry name" value="FLGHOOKFLIE"/>
</dbReference>
<evidence type="ECO:0000256" key="5">
    <source>
        <dbReference type="HAMAP-Rule" id="MF_00724"/>
    </source>
</evidence>
<comment type="subcellular location">
    <subcellularLocation>
        <location evidence="1 5">Bacterial flagellum basal body</location>
    </subcellularLocation>
</comment>
<dbReference type="NCBIfam" id="TIGR00205">
    <property type="entry name" value="fliE"/>
    <property type="match status" value="1"/>
</dbReference>
<dbReference type="OrthoDB" id="8909229at2"/>